<keyword evidence="3 5" id="KW-0326">Glycosidase</keyword>
<feature type="signal peptide" evidence="6">
    <location>
        <begin position="1"/>
        <end position="22"/>
    </location>
</feature>
<evidence type="ECO:0000256" key="6">
    <source>
        <dbReference type="SAM" id="SignalP"/>
    </source>
</evidence>
<sequence length="339" mass="36704">MESVSIFCMILCTLICIQQIRRTTSIGVCYGTEGTNLPSPTEVVAQYKKCNYQKMRIFKPDAQIQEALRGQGINVAIGTLDDDLPTLANNPAAATTWVSTNIVPYMNNTLYEYLVVGNEVVPGSLGKYVAPAMLNLYKAIKPIGALSQLKITTTVPMSALGISFPPSASNFADAAMSDMTAIIQALNNMQNGDSILMVNAYPYFAYASDTSHISKEYANTKSSAPGVVDGNLEYHSLIHAMLDAFYAALEKNGGSSLGVVVGETGWPSGGNGEITTPYLSAMYNSFCRYYILGSGTPMRPNKKLDGFVFEMFNENEKPGGVEQNFGLYQANMTPVYAFC</sequence>
<gene>
    <name evidence="7" type="ORF">LUZ62_025242</name>
</gene>
<dbReference type="InterPro" id="IPR044965">
    <property type="entry name" value="Glyco_hydro_17_plant"/>
</dbReference>
<comment type="caution">
    <text evidence="7">The sequence shown here is derived from an EMBL/GenBank/DDBJ whole genome shotgun (WGS) entry which is preliminary data.</text>
</comment>
<name>A0AAV8H909_9POAL</name>
<dbReference type="Pfam" id="PF00332">
    <property type="entry name" value="Glyco_hydro_17"/>
    <property type="match status" value="1"/>
</dbReference>
<dbReference type="AlphaFoldDB" id="A0AAV8H909"/>
<dbReference type="GO" id="GO:0042973">
    <property type="term" value="F:glucan endo-1,3-beta-D-glucosidase activity"/>
    <property type="evidence" value="ECO:0007669"/>
    <property type="project" value="UniProtKB-ARBA"/>
</dbReference>
<protein>
    <recommendedName>
        <fullName evidence="9">Glucan endo-1,3-beta-D-glucosidase</fullName>
    </recommendedName>
</protein>
<evidence type="ECO:0000256" key="1">
    <source>
        <dbReference type="ARBA" id="ARBA00008773"/>
    </source>
</evidence>
<evidence type="ECO:0000256" key="5">
    <source>
        <dbReference type="RuleBase" id="RU004336"/>
    </source>
</evidence>
<proteinExistence type="inferred from homology"/>
<dbReference type="Gene3D" id="3.20.20.80">
    <property type="entry name" value="Glycosidases"/>
    <property type="match status" value="1"/>
</dbReference>
<dbReference type="InterPro" id="IPR000490">
    <property type="entry name" value="Glyco_hydro_17"/>
</dbReference>
<feature type="chain" id="PRO_5044001071" description="Glucan endo-1,3-beta-D-glucosidase" evidence="6">
    <location>
        <begin position="23"/>
        <end position="339"/>
    </location>
</feature>
<dbReference type="PROSITE" id="PS00587">
    <property type="entry name" value="GLYCOSYL_HYDROL_F17"/>
    <property type="match status" value="1"/>
</dbReference>
<evidence type="ECO:0000256" key="4">
    <source>
        <dbReference type="RuleBase" id="RU004335"/>
    </source>
</evidence>
<comment type="similarity">
    <text evidence="1 4">Belongs to the glycosyl hydrolase 17 family.</text>
</comment>
<dbReference type="Proteomes" id="UP001140206">
    <property type="component" value="Chromosome 1"/>
</dbReference>
<evidence type="ECO:0000313" key="8">
    <source>
        <dbReference type="Proteomes" id="UP001140206"/>
    </source>
</evidence>
<dbReference type="EMBL" id="JAMFTS010000001">
    <property type="protein sequence ID" value="KAJ4812676.1"/>
    <property type="molecule type" value="Genomic_DNA"/>
</dbReference>
<keyword evidence="6" id="KW-0732">Signal</keyword>
<evidence type="ECO:0000256" key="3">
    <source>
        <dbReference type="ARBA" id="ARBA00023295"/>
    </source>
</evidence>
<dbReference type="InterPro" id="IPR017853">
    <property type="entry name" value="GH"/>
</dbReference>
<reference evidence="7" key="1">
    <citation type="submission" date="2022-08" db="EMBL/GenBank/DDBJ databases">
        <authorList>
            <person name="Marques A."/>
        </authorList>
    </citation>
    <scope>NUCLEOTIDE SEQUENCE</scope>
    <source>
        <strain evidence="7">RhyPub2mFocal</strain>
        <tissue evidence="7">Leaves</tissue>
    </source>
</reference>
<keyword evidence="8" id="KW-1185">Reference proteome</keyword>
<organism evidence="7 8">
    <name type="scientific">Rhynchospora pubera</name>
    <dbReference type="NCBI Taxonomy" id="906938"/>
    <lineage>
        <taxon>Eukaryota</taxon>
        <taxon>Viridiplantae</taxon>
        <taxon>Streptophyta</taxon>
        <taxon>Embryophyta</taxon>
        <taxon>Tracheophyta</taxon>
        <taxon>Spermatophyta</taxon>
        <taxon>Magnoliopsida</taxon>
        <taxon>Liliopsida</taxon>
        <taxon>Poales</taxon>
        <taxon>Cyperaceae</taxon>
        <taxon>Cyperoideae</taxon>
        <taxon>Rhynchosporeae</taxon>
        <taxon>Rhynchospora</taxon>
    </lineage>
</organism>
<evidence type="ECO:0000313" key="7">
    <source>
        <dbReference type="EMBL" id="KAJ4812676.1"/>
    </source>
</evidence>
<dbReference type="FunFam" id="3.20.20.80:FF:000010">
    <property type="entry name" value="glucan endo-1,3-beta-glucosidase, basic"/>
    <property type="match status" value="1"/>
</dbReference>
<evidence type="ECO:0008006" key="9">
    <source>
        <dbReference type="Google" id="ProtNLM"/>
    </source>
</evidence>
<dbReference type="GO" id="GO:0005975">
    <property type="term" value="P:carbohydrate metabolic process"/>
    <property type="evidence" value="ECO:0007669"/>
    <property type="project" value="InterPro"/>
</dbReference>
<dbReference type="SUPFAM" id="SSF51445">
    <property type="entry name" value="(Trans)glycosidases"/>
    <property type="match status" value="1"/>
</dbReference>
<dbReference type="PANTHER" id="PTHR32227">
    <property type="entry name" value="GLUCAN ENDO-1,3-BETA-GLUCOSIDASE BG1-RELATED-RELATED"/>
    <property type="match status" value="1"/>
</dbReference>
<accession>A0AAV8H909</accession>
<evidence type="ECO:0000256" key="2">
    <source>
        <dbReference type="ARBA" id="ARBA00022801"/>
    </source>
</evidence>
<keyword evidence="2 5" id="KW-0378">Hydrolase</keyword>